<feature type="coiled-coil region" evidence="1">
    <location>
        <begin position="574"/>
        <end position="817"/>
    </location>
</feature>
<feature type="non-terminal residue" evidence="3">
    <location>
        <position position="1"/>
    </location>
</feature>
<comment type="caution">
    <text evidence="3">The sequence shown here is derived from an EMBL/GenBank/DDBJ whole genome shotgun (WGS) entry which is preliminary data.</text>
</comment>
<protein>
    <submittedName>
        <fullName evidence="3">Uncharacterized protein</fullName>
    </submittedName>
</protein>
<sequence length="1145" mass="128175">VKEKWCLDDPNPYTQIILDYFWSPPGWAEQHWTENFFSSSLHNLASILAPNGCVYLPFQEHTFNMCVKHIHKIRENYSVTFLKKSELNEIALWRYTQDIDEDVMQNVYGKKIGQEEEYCILKNSNKISDDSYTQAVLSWLDDVPNTRYIKLRLLSAPEHKLIRSLRNIRPFPKTYKGSNILIPYDGFLVLAEAEERSKDTKQIKESAKVIIVSSQSKKGQGPRRPPLQPYYIAYAYCDSYAITYAIAYCDSYAITYAITSSIPTPPPRNRSRQLRESLVLTTSTSSRPRKCPPPILTRSICFLWGFDSDDASLRNRLLRDVPGATIVFSKKVDANGCLYFVYSVRELSGIPDQQLEEVHQTITILAASLCRMMNARASEFRNTSVHETAQVAARLLKDAVSGILKGDEYEVELLVVEDFFKQIPTFNQVKKLNHFLGVIEHKGIEVEIVEMAVHEVTRLPRARVTLKSTYKELTTKTVHEIFDTSEEWNNGYSNTAGSVQSITIKDKTGGSAFASSFVVDIFSNKKTDNTMTCAGFTTQQKGNSDSAALRKAVSVHKRVALRNEIEEAIAKGLHEANEDKLKAVEEAVEEAVRLEAGKWQKTLRETEDRIAAERDAAATKKRQKLIEAVKGEMEALKVQLEEHAAREIEEAIAKGLHEANEDKLKAVEEAVEEAVRLEVGKWQKTLRETEDRIAAERDAAAKKKRQKLIEAVKGEMKALKVQLEEDNGQLEAAKGELEDANGQLEDANGKLEAAKGELEDANGQLEDANGKLEAANKKIQKLIEAAKKQVANLVQIVNRGKEKRKKQQSAAEEAEETMRERFGLMLAERDATAQKEISNLKKEAKEREAGLVEREGRVGLREAEVEGREGRVGLREAKVKGREGEVGKGEETLRKNRSVLESTRTNLAEREAGVVEREGRVGTREAEVEGREGRVGTREEEARVAAEEARIAAEEEAAAKADALRLEEEVRNAAEEEAAKAQKEISDLKNNLLAAEKAVAKMRETLEIEAAKAEKLRLEEEARVAAEEARIAAEEEAAKAEKLRLEEEARVAAEEEAAAKADALRLEEEVRNAAEEKAAGGEKIREIVKSTLEDVERVAKAMGEDLRVSSNKRGVPLPKTPSRVQNEDTSKKQRIVVGADASTIL</sequence>
<organism evidence="3 4">
    <name type="scientific">Triparma retinervis</name>
    <dbReference type="NCBI Taxonomy" id="2557542"/>
    <lineage>
        <taxon>Eukaryota</taxon>
        <taxon>Sar</taxon>
        <taxon>Stramenopiles</taxon>
        <taxon>Ochrophyta</taxon>
        <taxon>Bolidophyceae</taxon>
        <taxon>Parmales</taxon>
        <taxon>Triparmaceae</taxon>
        <taxon>Triparma</taxon>
    </lineage>
</organism>
<dbReference type="SUPFAM" id="SSF57997">
    <property type="entry name" value="Tropomyosin"/>
    <property type="match status" value="1"/>
</dbReference>
<evidence type="ECO:0000313" key="4">
    <source>
        <dbReference type="Proteomes" id="UP001165082"/>
    </source>
</evidence>
<reference evidence="3" key="1">
    <citation type="submission" date="2022-07" db="EMBL/GenBank/DDBJ databases">
        <title>Genome analysis of Parmales, a sister group of diatoms, reveals the evolutionary specialization of diatoms from phago-mixotrophs to photoautotrophs.</title>
        <authorList>
            <person name="Ban H."/>
            <person name="Sato S."/>
            <person name="Yoshikawa S."/>
            <person name="Kazumasa Y."/>
            <person name="Nakamura Y."/>
            <person name="Ichinomiya M."/>
            <person name="Saitoh K."/>
            <person name="Sato N."/>
            <person name="Blanc-Mathieu R."/>
            <person name="Endo H."/>
            <person name="Kuwata A."/>
            <person name="Ogata H."/>
        </authorList>
    </citation>
    <scope>NUCLEOTIDE SEQUENCE</scope>
</reference>
<dbReference type="AlphaFoldDB" id="A0A9W7E9I2"/>
<feature type="region of interest" description="Disordered" evidence="2">
    <location>
        <begin position="912"/>
        <end position="941"/>
    </location>
</feature>
<name>A0A9W7E9I2_9STRA</name>
<evidence type="ECO:0000256" key="1">
    <source>
        <dbReference type="SAM" id="Coils"/>
    </source>
</evidence>
<keyword evidence="1" id="KW-0175">Coiled coil</keyword>
<feature type="region of interest" description="Disordered" evidence="2">
    <location>
        <begin position="1103"/>
        <end position="1133"/>
    </location>
</feature>
<dbReference type="OrthoDB" id="206148at2759"/>
<evidence type="ECO:0000313" key="3">
    <source>
        <dbReference type="EMBL" id="GMH70443.1"/>
    </source>
</evidence>
<dbReference type="Gene3D" id="1.20.120.330">
    <property type="entry name" value="Nucleotidyltransferases domain 2"/>
    <property type="match status" value="1"/>
</dbReference>
<proteinExistence type="predicted"/>
<dbReference type="Proteomes" id="UP001165082">
    <property type="component" value="Unassembled WGS sequence"/>
</dbReference>
<evidence type="ECO:0000256" key="2">
    <source>
        <dbReference type="SAM" id="MobiDB-lite"/>
    </source>
</evidence>
<keyword evidence="4" id="KW-1185">Reference proteome</keyword>
<accession>A0A9W7E9I2</accession>
<dbReference type="EMBL" id="BRXZ01004200">
    <property type="protein sequence ID" value="GMH70443.1"/>
    <property type="molecule type" value="Genomic_DNA"/>
</dbReference>
<gene>
    <name evidence="3" type="ORF">TrRE_jg627</name>
</gene>